<organism evidence="6 7">
    <name type="scientific">Triplophysa tibetana</name>
    <dbReference type="NCBI Taxonomy" id="1572043"/>
    <lineage>
        <taxon>Eukaryota</taxon>
        <taxon>Metazoa</taxon>
        <taxon>Chordata</taxon>
        <taxon>Craniata</taxon>
        <taxon>Vertebrata</taxon>
        <taxon>Euteleostomi</taxon>
        <taxon>Actinopterygii</taxon>
        <taxon>Neopterygii</taxon>
        <taxon>Teleostei</taxon>
        <taxon>Ostariophysi</taxon>
        <taxon>Cypriniformes</taxon>
        <taxon>Nemacheilidae</taxon>
        <taxon>Triplophysa</taxon>
    </lineage>
</organism>
<dbReference type="PANTHER" id="PTHR20516:SF2">
    <property type="entry name" value="TRANSMEMBRANE PROTEIN 114"/>
    <property type="match status" value="1"/>
</dbReference>
<evidence type="ECO:0000313" key="7">
    <source>
        <dbReference type="Proteomes" id="UP000324632"/>
    </source>
</evidence>
<reference evidence="6 7" key="1">
    <citation type="journal article" date="2019" name="Mol. Ecol. Resour.">
        <title>Chromosome-level genome assembly of Triplophysa tibetana, a fish adapted to the harsh high-altitude environment of the Tibetan Plateau.</title>
        <authorList>
            <person name="Yang X."/>
            <person name="Liu H."/>
            <person name="Ma Z."/>
            <person name="Zou Y."/>
            <person name="Zou M."/>
            <person name="Mao Y."/>
            <person name="Li X."/>
            <person name="Wang H."/>
            <person name="Chen T."/>
            <person name="Wang W."/>
            <person name="Yang R."/>
        </authorList>
    </citation>
    <scope>NUCLEOTIDE SEQUENCE [LARGE SCALE GENOMIC DNA]</scope>
    <source>
        <strain evidence="6">TTIB1903HZAU</strain>
        <tissue evidence="6">Muscle</tissue>
    </source>
</reference>
<gene>
    <name evidence="6" type="ORF">E1301_Tti004539</name>
</gene>
<dbReference type="InterPro" id="IPR004031">
    <property type="entry name" value="PMP22/EMP/MP20/Claudin"/>
</dbReference>
<dbReference type="Proteomes" id="UP000324632">
    <property type="component" value="Chromosome 21"/>
</dbReference>
<proteinExistence type="predicted"/>
<dbReference type="Pfam" id="PF13903">
    <property type="entry name" value="Claudin_2"/>
    <property type="match status" value="2"/>
</dbReference>
<comment type="subcellular location">
    <subcellularLocation>
        <location evidence="1">Membrane</location>
        <topology evidence="1">Multi-pass membrane protein</topology>
    </subcellularLocation>
</comment>
<keyword evidence="4 5" id="KW-0472">Membrane</keyword>
<evidence type="ECO:0000313" key="6">
    <source>
        <dbReference type="EMBL" id="KAA0705777.1"/>
    </source>
</evidence>
<evidence type="ECO:0000256" key="3">
    <source>
        <dbReference type="ARBA" id="ARBA00022989"/>
    </source>
</evidence>
<accession>A0A5A9NBN7</accession>
<feature type="transmembrane region" description="Helical" evidence="5">
    <location>
        <begin position="119"/>
        <end position="149"/>
    </location>
</feature>
<sequence>MGSAEEKQCTIATERGGSVDTCVQSDIMKVTFTGLASFMATFGVLSFVGLVLAIGTDFWYIIDTSKRENSSSVSLSSHSGLWRTCNYMQGTFIVLLPLSVIVLFVGGMLGFISMLARAYLLLLLTGVLLLFGAVVSLAGICVYMAYSAAAFKEAMVISGPKTLEDIDIYFGWSLVLASVSFIGELGTAVGFLLASARVSQLTNQEENE</sequence>
<keyword evidence="7" id="KW-1185">Reference proteome</keyword>
<dbReference type="EMBL" id="SOYY01000021">
    <property type="protein sequence ID" value="KAA0705777.1"/>
    <property type="molecule type" value="Genomic_DNA"/>
</dbReference>
<feature type="transmembrane region" description="Helical" evidence="5">
    <location>
        <begin position="92"/>
        <end position="112"/>
    </location>
</feature>
<comment type="caution">
    <text evidence="6">The sequence shown here is derived from an EMBL/GenBank/DDBJ whole genome shotgun (WGS) entry which is preliminary data.</text>
</comment>
<dbReference type="InterPro" id="IPR039951">
    <property type="entry name" value="TMEM114/TMEM235"/>
</dbReference>
<dbReference type="PANTHER" id="PTHR20516">
    <property type="entry name" value="TRANSMEMBRANE PROTEIN 114/235 FAMILY MEMBER"/>
    <property type="match status" value="1"/>
</dbReference>
<keyword evidence="3 5" id="KW-1133">Transmembrane helix</keyword>
<evidence type="ECO:0000256" key="2">
    <source>
        <dbReference type="ARBA" id="ARBA00022692"/>
    </source>
</evidence>
<dbReference type="GO" id="GO:0016324">
    <property type="term" value="C:apical plasma membrane"/>
    <property type="evidence" value="ECO:0007669"/>
    <property type="project" value="TreeGrafter"/>
</dbReference>
<evidence type="ECO:0000256" key="5">
    <source>
        <dbReference type="SAM" id="Phobius"/>
    </source>
</evidence>
<feature type="transmembrane region" description="Helical" evidence="5">
    <location>
        <begin position="169"/>
        <end position="194"/>
    </location>
</feature>
<keyword evidence="2 5" id="KW-0812">Transmembrane</keyword>
<dbReference type="Gene3D" id="1.20.140.150">
    <property type="match status" value="2"/>
</dbReference>
<dbReference type="AlphaFoldDB" id="A0A5A9NBN7"/>
<name>A0A5A9NBN7_9TELE</name>
<evidence type="ECO:0000256" key="1">
    <source>
        <dbReference type="ARBA" id="ARBA00004141"/>
    </source>
</evidence>
<feature type="transmembrane region" description="Helical" evidence="5">
    <location>
        <begin position="38"/>
        <end position="62"/>
    </location>
</feature>
<evidence type="ECO:0000256" key="4">
    <source>
        <dbReference type="ARBA" id="ARBA00023136"/>
    </source>
</evidence>
<protein>
    <submittedName>
        <fullName evidence="6">Transmembrane protein 114</fullName>
    </submittedName>
</protein>